<dbReference type="Gene3D" id="3.40.630.30">
    <property type="match status" value="1"/>
</dbReference>
<evidence type="ECO:0000313" key="1">
    <source>
        <dbReference type="EMBL" id="TXC85893.1"/>
    </source>
</evidence>
<dbReference type="Proteomes" id="UP000321363">
    <property type="component" value="Unassembled WGS sequence"/>
</dbReference>
<protein>
    <recommendedName>
        <fullName evidence="3">N-acetyltransferase domain-containing protein</fullName>
    </recommendedName>
</protein>
<reference evidence="1 2" key="1">
    <citation type="journal article" date="2005" name="Int. J. Syst. Evol. Microbiol.">
        <title>Bacillus litoralis sp. nov., isolated from a tidal flat of the Yellow Sea in Korea.</title>
        <authorList>
            <person name="Yoon J.H."/>
            <person name="Oh T.K."/>
        </authorList>
    </citation>
    <scope>NUCLEOTIDE SEQUENCE [LARGE SCALE GENOMIC DNA]</scope>
    <source>
        <strain evidence="1 2">SW-211</strain>
    </source>
</reference>
<evidence type="ECO:0000313" key="2">
    <source>
        <dbReference type="Proteomes" id="UP000321363"/>
    </source>
</evidence>
<gene>
    <name evidence="1" type="ORF">FS935_18870</name>
</gene>
<dbReference type="InterPro" id="IPR016181">
    <property type="entry name" value="Acyl_CoA_acyltransferase"/>
</dbReference>
<proteinExistence type="predicted"/>
<dbReference type="RefSeq" id="WP_146950208.1">
    <property type="nucleotide sequence ID" value="NZ_VOQF01000014.1"/>
</dbReference>
<name>A0A5C6VKF3_9BACI</name>
<dbReference type="OrthoDB" id="2678531at2"/>
<comment type="caution">
    <text evidence="1">The sequence shown here is derived from an EMBL/GenBank/DDBJ whole genome shotgun (WGS) entry which is preliminary data.</text>
</comment>
<dbReference type="SUPFAM" id="SSF55729">
    <property type="entry name" value="Acyl-CoA N-acyltransferases (Nat)"/>
    <property type="match status" value="1"/>
</dbReference>
<dbReference type="EMBL" id="VOQF01000014">
    <property type="protein sequence ID" value="TXC85893.1"/>
    <property type="molecule type" value="Genomic_DNA"/>
</dbReference>
<sequence length="147" mass="16514">MFYQLKIAEEKDLGRLTDFVEKAGVSSDGVSEIIDYFVLMENGENEIVATIGVQPLNENGLLRSLVVSDKLKQAHILTLFQSIQTLAEKKGINHLFLVTNKEASVQFLSLMGFEEIDFKAIPKDLLTLEHMNGSLKEENAKIMRRTA</sequence>
<accession>A0A5C6VKF3</accession>
<dbReference type="AlphaFoldDB" id="A0A5C6VKF3"/>
<organism evidence="1 2">
    <name type="scientific">Metabacillus litoralis</name>
    <dbReference type="NCBI Taxonomy" id="152268"/>
    <lineage>
        <taxon>Bacteria</taxon>
        <taxon>Bacillati</taxon>
        <taxon>Bacillota</taxon>
        <taxon>Bacilli</taxon>
        <taxon>Bacillales</taxon>
        <taxon>Bacillaceae</taxon>
        <taxon>Metabacillus</taxon>
    </lineage>
</organism>
<evidence type="ECO:0008006" key="3">
    <source>
        <dbReference type="Google" id="ProtNLM"/>
    </source>
</evidence>
<keyword evidence="2" id="KW-1185">Reference proteome</keyword>